<dbReference type="RefSeq" id="WP_213555225.1">
    <property type="nucleotide sequence ID" value="NZ_JBHXAJ010000006.1"/>
</dbReference>
<evidence type="ECO:0000313" key="2">
    <source>
        <dbReference type="Proteomes" id="UP000683310"/>
    </source>
</evidence>
<dbReference type="Proteomes" id="UP000683310">
    <property type="component" value="Chromosome"/>
</dbReference>
<organism evidence="1 2">
    <name type="scientific">Nocardia tengchongensis</name>
    <dbReference type="NCBI Taxonomy" id="2055889"/>
    <lineage>
        <taxon>Bacteria</taxon>
        <taxon>Bacillati</taxon>
        <taxon>Actinomycetota</taxon>
        <taxon>Actinomycetes</taxon>
        <taxon>Mycobacteriales</taxon>
        <taxon>Nocardiaceae</taxon>
        <taxon>Nocardia</taxon>
    </lineage>
</organism>
<accession>A0ABX8CGV9</accession>
<evidence type="ECO:0000313" key="1">
    <source>
        <dbReference type="EMBL" id="QVI19191.1"/>
    </source>
</evidence>
<proteinExistence type="predicted"/>
<sequence>MTDMTIGAAPARTQFARPTATPAAITIEAAATGPAAVWQDAKTALVTRTLGDRKLVTAPRLVIPFGDNGLAFRVSSYAAEAEQLALDNRVLVQPGDWRGNPSVGSRQLMGHANLVSTEDFVAKIQAGIEAKYGWRMSLARAAHRLANGSAPYGNLVVLVTVFEPGPLALMPPVG</sequence>
<dbReference type="EMBL" id="CP074371">
    <property type="protein sequence ID" value="QVI19191.1"/>
    <property type="molecule type" value="Genomic_DNA"/>
</dbReference>
<keyword evidence="2" id="KW-1185">Reference proteome</keyword>
<gene>
    <name evidence="1" type="ORF">KHQ06_22390</name>
</gene>
<name>A0ABX8CGV9_9NOCA</name>
<evidence type="ECO:0008006" key="3">
    <source>
        <dbReference type="Google" id="ProtNLM"/>
    </source>
</evidence>
<reference evidence="1 2" key="1">
    <citation type="submission" date="2021-04" db="EMBL/GenBank/DDBJ databases">
        <title>Nocardia tengchongensis.</title>
        <authorList>
            <person name="Zhuang k."/>
            <person name="Ran Y."/>
            <person name="Li W."/>
        </authorList>
    </citation>
    <scope>NUCLEOTIDE SEQUENCE [LARGE SCALE GENOMIC DNA]</scope>
    <source>
        <strain evidence="1 2">CFH S0057</strain>
    </source>
</reference>
<protein>
    <recommendedName>
        <fullName evidence="3">PPOX class F420-dependent enzyme</fullName>
    </recommendedName>
</protein>